<dbReference type="RefSeq" id="WP_144585971.1">
    <property type="nucleotide sequence ID" value="NZ_VJWX01000023.1"/>
</dbReference>
<dbReference type="Gene3D" id="3.40.50.150">
    <property type="entry name" value="Vaccinia Virus protein VP39"/>
    <property type="match status" value="1"/>
</dbReference>
<dbReference type="OrthoDB" id="7056009at2"/>
<dbReference type="GO" id="GO:0032259">
    <property type="term" value="P:methylation"/>
    <property type="evidence" value="ECO:0007669"/>
    <property type="project" value="UniProtKB-KW"/>
</dbReference>
<evidence type="ECO:0000313" key="2">
    <source>
        <dbReference type="EMBL" id="TVT60495.1"/>
    </source>
</evidence>
<dbReference type="EMBL" id="VJWX01000023">
    <property type="protein sequence ID" value="TVT60495.1"/>
    <property type="molecule type" value="Genomic_DNA"/>
</dbReference>
<feature type="region of interest" description="Disordered" evidence="1">
    <location>
        <begin position="1"/>
        <end position="29"/>
    </location>
</feature>
<sequence>MTLHSSPDAPGIRQAPQAPRAVPEAGRDPRVFPHDSVAESSMKARLAELLEQWPLPASDLVDALPLFLRRQQMADLLSMDELYRMVLDVPGVIMEFGVRHGRHLAAFTAMRGFREPHNPFRRIVGFDTFTGFPDVADVDRISASAVPGRFALPPAYPDYLRRVVDAHAEGDAVAHITDRTMVVVGDVRETLPRYLSDNPHTVIALAYFDLDIYEPTVAALRAVQPYLTRGSVLAFDEIDHPKWPGENLAVREVLGLDRAALRLLPGRPAPAYLVWGG</sequence>
<reference evidence="2 3" key="2">
    <citation type="submission" date="2019-08" db="EMBL/GenBank/DDBJ databases">
        <title>Amycolatopsis acidicola sp. nov., isolated from peat swamp forest soil.</title>
        <authorList>
            <person name="Srisuk N."/>
        </authorList>
    </citation>
    <scope>NUCLEOTIDE SEQUENCE [LARGE SCALE GENOMIC DNA]</scope>
    <source>
        <strain evidence="2 3">TBRC 6029</strain>
    </source>
</reference>
<protein>
    <submittedName>
        <fullName evidence="2">Class I SAM-dependent methyltransferase</fullName>
    </submittedName>
</protein>
<dbReference type="InterPro" id="IPR029063">
    <property type="entry name" value="SAM-dependent_MTases_sf"/>
</dbReference>
<proteinExistence type="predicted"/>
<dbReference type="SUPFAM" id="SSF53335">
    <property type="entry name" value="S-adenosyl-L-methionine-dependent methyltransferases"/>
    <property type="match status" value="1"/>
</dbReference>
<reference evidence="2 3" key="1">
    <citation type="submission" date="2019-07" db="EMBL/GenBank/DDBJ databases">
        <authorList>
            <person name="Duangmal K."/>
            <person name="Teo W.F.A."/>
        </authorList>
    </citation>
    <scope>NUCLEOTIDE SEQUENCE [LARGE SCALE GENOMIC DNA]</scope>
    <source>
        <strain evidence="2 3">TBRC 6029</strain>
    </source>
</reference>
<keyword evidence="2" id="KW-0489">Methyltransferase</keyword>
<gene>
    <name evidence="2" type="ORF">FNH05_04435</name>
</gene>
<dbReference type="Proteomes" id="UP000320011">
    <property type="component" value="Unassembled WGS sequence"/>
</dbReference>
<comment type="caution">
    <text evidence="2">The sequence shown here is derived from an EMBL/GenBank/DDBJ whole genome shotgun (WGS) entry which is preliminary data.</text>
</comment>
<dbReference type="AlphaFoldDB" id="A0A558DHM9"/>
<dbReference type="InterPro" id="IPR008884">
    <property type="entry name" value="TylF_MeTrfase"/>
</dbReference>
<dbReference type="GO" id="GO:0008168">
    <property type="term" value="F:methyltransferase activity"/>
    <property type="evidence" value="ECO:0007669"/>
    <property type="project" value="UniProtKB-KW"/>
</dbReference>
<accession>A0A558DHM9</accession>
<evidence type="ECO:0000313" key="3">
    <source>
        <dbReference type="Proteomes" id="UP000320011"/>
    </source>
</evidence>
<dbReference type="PANTHER" id="PTHR40036:SF1">
    <property type="entry name" value="MACROCIN O-METHYLTRANSFERASE"/>
    <property type="match status" value="1"/>
</dbReference>
<keyword evidence="3" id="KW-1185">Reference proteome</keyword>
<name>A0A558DHM9_9PSEU</name>
<dbReference type="PANTHER" id="PTHR40036">
    <property type="entry name" value="MACROCIN O-METHYLTRANSFERASE"/>
    <property type="match status" value="1"/>
</dbReference>
<organism evidence="2 3">
    <name type="scientific">Amycolatopsis rhizosphaerae</name>
    <dbReference type="NCBI Taxonomy" id="2053003"/>
    <lineage>
        <taxon>Bacteria</taxon>
        <taxon>Bacillati</taxon>
        <taxon>Actinomycetota</taxon>
        <taxon>Actinomycetes</taxon>
        <taxon>Pseudonocardiales</taxon>
        <taxon>Pseudonocardiaceae</taxon>
        <taxon>Amycolatopsis</taxon>
    </lineage>
</organism>
<keyword evidence="2" id="KW-0808">Transferase</keyword>
<dbReference type="Pfam" id="PF13578">
    <property type="entry name" value="Methyltransf_24"/>
    <property type="match status" value="1"/>
</dbReference>
<evidence type="ECO:0000256" key="1">
    <source>
        <dbReference type="SAM" id="MobiDB-lite"/>
    </source>
</evidence>